<gene>
    <name evidence="1" type="ORF">GCM10010912_16760</name>
</gene>
<dbReference type="EMBL" id="BMKR01000006">
    <property type="protein sequence ID" value="GGF72290.1"/>
    <property type="molecule type" value="Genomic_DNA"/>
</dbReference>
<comment type="caution">
    <text evidence="1">The sequence shown here is derived from an EMBL/GenBank/DDBJ whole genome shotgun (WGS) entry which is preliminary data.</text>
</comment>
<proteinExistence type="predicted"/>
<dbReference type="RefSeq" id="WP_189023816.1">
    <property type="nucleotide sequence ID" value="NZ_BMKR01000006.1"/>
</dbReference>
<evidence type="ECO:0000313" key="2">
    <source>
        <dbReference type="Proteomes" id="UP000637643"/>
    </source>
</evidence>
<evidence type="ECO:0000313" key="1">
    <source>
        <dbReference type="EMBL" id="GGF72290.1"/>
    </source>
</evidence>
<reference evidence="1" key="2">
    <citation type="submission" date="2020-09" db="EMBL/GenBank/DDBJ databases">
        <authorList>
            <person name="Sun Q."/>
            <person name="Zhou Y."/>
        </authorList>
    </citation>
    <scope>NUCLEOTIDE SEQUENCE</scope>
    <source>
        <strain evidence="1">CGMCC 1.16134</strain>
    </source>
</reference>
<keyword evidence="2" id="KW-1185">Reference proteome</keyword>
<dbReference type="AlphaFoldDB" id="A0A917C5U9"/>
<protein>
    <submittedName>
        <fullName evidence="1">Uncharacterized protein</fullName>
    </submittedName>
</protein>
<organism evidence="1 2">
    <name type="scientific">Paenibacillus albidus</name>
    <dbReference type="NCBI Taxonomy" id="2041023"/>
    <lineage>
        <taxon>Bacteria</taxon>
        <taxon>Bacillati</taxon>
        <taxon>Bacillota</taxon>
        <taxon>Bacilli</taxon>
        <taxon>Bacillales</taxon>
        <taxon>Paenibacillaceae</taxon>
        <taxon>Paenibacillus</taxon>
    </lineage>
</organism>
<dbReference type="Proteomes" id="UP000637643">
    <property type="component" value="Unassembled WGS sequence"/>
</dbReference>
<reference evidence="1" key="1">
    <citation type="journal article" date="2014" name="Int. J. Syst. Evol. Microbiol.">
        <title>Complete genome sequence of Corynebacterium casei LMG S-19264T (=DSM 44701T), isolated from a smear-ripened cheese.</title>
        <authorList>
            <consortium name="US DOE Joint Genome Institute (JGI-PGF)"/>
            <person name="Walter F."/>
            <person name="Albersmeier A."/>
            <person name="Kalinowski J."/>
            <person name="Ruckert C."/>
        </authorList>
    </citation>
    <scope>NUCLEOTIDE SEQUENCE</scope>
    <source>
        <strain evidence="1">CGMCC 1.16134</strain>
    </source>
</reference>
<sequence length="85" mass="9846">MNIHPENQPLPDVHMSEKDKLEFAEALAFRYVQLTFQANSADPLASTEQIRNQASEELRRLSNLLPDLPEDIQGLVKDRIRLYQK</sequence>
<name>A0A917C5U9_9BACL</name>
<accession>A0A917C5U9</accession>